<comment type="similarity">
    <text evidence="1 6 7">Belongs to the universal ribosomal protein uS17 family.</text>
</comment>
<evidence type="ECO:0000256" key="3">
    <source>
        <dbReference type="ARBA" id="ARBA00022884"/>
    </source>
</evidence>
<dbReference type="InterPro" id="IPR000266">
    <property type="entry name" value="Ribosomal_uS17"/>
</dbReference>
<dbReference type="CDD" id="cd00364">
    <property type="entry name" value="Ribosomal_uS17"/>
    <property type="match status" value="1"/>
</dbReference>
<evidence type="ECO:0000256" key="4">
    <source>
        <dbReference type="ARBA" id="ARBA00022980"/>
    </source>
</evidence>
<dbReference type="AlphaFoldDB" id="A0A2M7ASA9"/>
<dbReference type="GO" id="GO:0006412">
    <property type="term" value="P:translation"/>
    <property type="evidence" value="ECO:0007669"/>
    <property type="project" value="UniProtKB-UniRule"/>
</dbReference>
<gene>
    <name evidence="6" type="primary">rpsQ</name>
    <name evidence="8" type="ORF">COS78_01855</name>
</gene>
<dbReference type="SUPFAM" id="SSF50249">
    <property type="entry name" value="Nucleic acid-binding proteins"/>
    <property type="match status" value="1"/>
</dbReference>
<name>A0A2M7ASA9_9BACT</name>
<dbReference type="PANTHER" id="PTHR10744:SF1">
    <property type="entry name" value="SMALL RIBOSOMAL SUBUNIT PROTEIN US17M"/>
    <property type="match status" value="1"/>
</dbReference>
<comment type="caution">
    <text evidence="8">The sequence shown here is derived from an EMBL/GenBank/DDBJ whole genome shotgun (WGS) entry which is preliminary data.</text>
</comment>
<keyword evidence="4 6" id="KW-0689">Ribosomal protein</keyword>
<dbReference type="Pfam" id="PF00366">
    <property type="entry name" value="Ribosomal_S17"/>
    <property type="match status" value="1"/>
</dbReference>
<dbReference type="GO" id="GO:0019843">
    <property type="term" value="F:rRNA binding"/>
    <property type="evidence" value="ECO:0007669"/>
    <property type="project" value="UniProtKB-UniRule"/>
</dbReference>
<dbReference type="NCBIfam" id="NF004123">
    <property type="entry name" value="PRK05610.1"/>
    <property type="match status" value="1"/>
</dbReference>
<keyword evidence="5 6" id="KW-0687">Ribonucleoprotein</keyword>
<dbReference type="Proteomes" id="UP000231407">
    <property type="component" value="Unassembled WGS sequence"/>
</dbReference>
<evidence type="ECO:0000256" key="2">
    <source>
        <dbReference type="ARBA" id="ARBA00022730"/>
    </source>
</evidence>
<dbReference type="GO" id="GO:0022627">
    <property type="term" value="C:cytosolic small ribosomal subunit"/>
    <property type="evidence" value="ECO:0007669"/>
    <property type="project" value="TreeGrafter"/>
</dbReference>
<dbReference type="Gene3D" id="2.40.50.140">
    <property type="entry name" value="Nucleic acid-binding proteins"/>
    <property type="match status" value="1"/>
</dbReference>
<comment type="function">
    <text evidence="6">One of the primary rRNA binding proteins, it binds specifically to the 5'-end of 16S ribosomal RNA.</text>
</comment>
<dbReference type="PRINTS" id="PR00973">
    <property type="entry name" value="RIBOSOMALS17"/>
</dbReference>
<comment type="subunit">
    <text evidence="6">Part of the 30S ribosomal subunit.</text>
</comment>
<dbReference type="EMBL" id="PEWA01000023">
    <property type="protein sequence ID" value="PIU73501.1"/>
    <property type="molecule type" value="Genomic_DNA"/>
</dbReference>
<evidence type="ECO:0000256" key="6">
    <source>
        <dbReference type="HAMAP-Rule" id="MF_01345"/>
    </source>
</evidence>
<dbReference type="PROSITE" id="PS00056">
    <property type="entry name" value="RIBOSOMAL_S17"/>
    <property type="match status" value="1"/>
</dbReference>
<protein>
    <recommendedName>
        <fullName evidence="6">Small ribosomal subunit protein uS17</fullName>
    </recommendedName>
</protein>
<dbReference type="InterPro" id="IPR012340">
    <property type="entry name" value="NA-bd_OB-fold"/>
</dbReference>
<evidence type="ECO:0000256" key="1">
    <source>
        <dbReference type="ARBA" id="ARBA00010254"/>
    </source>
</evidence>
<evidence type="ECO:0000313" key="9">
    <source>
        <dbReference type="Proteomes" id="UP000231407"/>
    </source>
</evidence>
<dbReference type="GO" id="GO:0003735">
    <property type="term" value="F:structural constituent of ribosome"/>
    <property type="evidence" value="ECO:0007669"/>
    <property type="project" value="InterPro"/>
</dbReference>
<reference evidence="9" key="1">
    <citation type="submission" date="2017-09" db="EMBL/GenBank/DDBJ databases">
        <title>Depth-based differentiation of microbial function through sediment-hosted aquifers and enrichment of novel symbionts in the deep terrestrial subsurface.</title>
        <authorList>
            <person name="Probst A.J."/>
            <person name="Ladd B."/>
            <person name="Jarett J.K."/>
            <person name="Geller-Mcgrath D.E."/>
            <person name="Sieber C.M.K."/>
            <person name="Emerson J.B."/>
            <person name="Anantharaman K."/>
            <person name="Thomas B.C."/>
            <person name="Malmstrom R."/>
            <person name="Stieglmeier M."/>
            <person name="Klingl A."/>
            <person name="Woyke T."/>
            <person name="Ryan C.M."/>
            <person name="Banfield J.F."/>
        </authorList>
    </citation>
    <scope>NUCLEOTIDE SEQUENCE [LARGE SCALE GENOMIC DNA]</scope>
</reference>
<evidence type="ECO:0000313" key="8">
    <source>
        <dbReference type="EMBL" id="PIU73501.1"/>
    </source>
</evidence>
<dbReference type="InterPro" id="IPR019979">
    <property type="entry name" value="Ribosomal_uS17_CS"/>
</dbReference>
<dbReference type="InterPro" id="IPR019984">
    <property type="entry name" value="Ribosomal_uS17_bact/chlr"/>
</dbReference>
<dbReference type="HAMAP" id="MF_01345_B">
    <property type="entry name" value="Ribosomal_uS17_B"/>
    <property type="match status" value="1"/>
</dbReference>
<accession>A0A2M7ASA9</accession>
<proteinExistence type="inferred from homology"/>
<sequence length="83" mass="9658">MSKLNKITGKIFTGTITSDKMTNTIVVSLDYKFRHSFYQKIVKRHKKLYAENNLGAKVGDLVRIREVRPLSKTKRFTTIEIIK</sequence>
<keyword evidence="2 6" id="KW-0699">rRNA-binding</keyword>
<evidence type="ECO:0000256" key="7">
    <source>
        <dbReference type="RuleBase" id="RU003872"/>
    </source>
</evidence>
<dbReference type="PANTHER" id="PTHR10744">
    <property type="entry name" value="40S RIBOSOMAL PROTEIN S11 FAMILY MEMBER"/>
    <property type="match status" value="1"/>
</dbReference>
<evidence type="ECO:0000256" key="5">
    <source>
        <dbReference type="ARBA" id="ARBA00023274"/>
    </source>
</evidence>
<keyword evidence="3 6" id="KW-0694">RNA-binding</keyword>
<organism evidence="8 9">
    <name type="scientific">Candidatus Shapirobacteria bacterium CG06_land_8_20_14_3_00_40_12</name>
    <dbReference type="NCBI Taxonomy" id="1974881"/>
    <lineage>
        <taxon>Bacteria</taxon>
        <taxon>Candidatus Shapironibacteriota</taxon>
    </lineage>
</organism>